<evidence type="ECO:0000256" key="2">
    <source>
        <dbReference type="SAM" id="Phobius"/>
    </source>
</evidence>
<feature type="compositionally biased region" description="Basic and acidic residues" evidence="1">
    <location>
        <begin position="1"/>
        <end position="13"/>
    </location>
</feature>
<keyword evidence="2" id="KW-1133">Transmembrane helix</keyword>
<dbReference type="EMBL" id="JACRSN010000001">
    <property type="protein sequence ID" value="MBC8532468.1"/>
    <property type="molecule type" value="Genomic_DNA"/>
</dbReference>
<keyword evidence="4" id="KW-1185">Reference proteome</keyword>
<evidence type="ECO:0000313" key="4">
    <source>
        <dbReference type="Proteomes" id="UP000651482"/>
    </source>
</evidence>
<dbReference type="AlphaFoldDB" id="A0A926D6U3"/>
<gene>
    <name evidence="3" type="ORF">IAG03_00325</name>
</gene>
<feature type="transmembrane region" description="Helical" evidence="2">
    <location>
        <begin position="53"/>
        <end position="72"/>
    </location>
</feature>
<proteinExistence type="predicted"/>
<name>A0A926D6U3_9FIRM</name>
<evidence type="ECO:0000256" key="1">
    <source>
        <dbReference type="SAM" id="MobiDB-lite"/>
    </source>
</evidence>
<feature type="compositionally biased region" description="Low complexity" evidence="1">
    <location>
        <begin position="119"/>
        <end position="132"/>
    </location>
</feature>
<feature type="region of interest" description="Disordered" evidence="1">
    <location>
        <begin position="112"/>
        <end position="145"/>
    </location>
</feature>
<accession>A0A926D6U3</accession>
<dbReference type="RefSeq" id="WP_249317653.1">
    <property type="nucleotide sequence ID" value="NZ_JACRSN010000001.1"/>
</dbReference>
<feature type="compositionally biased region" description="Polar residues" evidence="1">
    <location>
        <begin position="133"/>
        <end position="145"/>
    </location>
</feature>
<sequence>MRERESYFTKAEDLANEPETTSGTDDFEVTGASAQESEEADWEKERKREEKRWFTAIQIAACALILLGMLVLKSLGGPVYETVHDWYTAHVNDSILAQEDWSAVLKLPKSVQNEFPQDESSASSALESALESTAQETSALESGDA</sequence>
<keyword evidence="2" id="KW-0812">Transmembrane</keyword>
<protein>
    <submittedName>
        <fullName evidence="3">Uncharacterized protein</fullName>
    </submittedName>
</protein>
<organism evidence="3 4">
    <name type="scientific">Yeguia hominis</name>
    <dbReference type="NCBI Taxonomy" id="2763662"/>
    <lineage>
        <taxon>Bacteria</taxon>
        <taxon>Bacillati</taxon>
        <taxon>Bacillota</taxon>
        <taxon>Clostridia</taxon>
        <taxon>Eubacteriales</taxon>
        <taxon>Yeguiaceae</taxon>
        <taxon>Yeguia</taxon>
    </lineage>
</organism>
<dbReference type="Proteomes" id="UP000651482">
    <property type="component" value="Unassembled WGS sequence"/>
</dbReference>
<reference evidence="3" key="1">
    <citation type="submission" date="2020-08" db="EMBL/GenBank/DDBJ databases">
        <title>Genome public.</title>
        <authorList>
            <person name="Liu C."/>
            <person name="Sun Q."/>
        </authorList>
    </citation>
    <scope>NUCLEOTIDE SEQUENCE</scope>
    <source>
        <strain evidence="3">NSJ-40</strain>
    </source>
</reference>
<evidence type="ECO:0000313" key="3">
    <source>
        <dbReference type="EMBL" id="MBC8532468.1"/>
    </source>
</evidence>
<feature type="region of interest" description="Disordered" evidence="1">
    <location>
        <begin position="1"/>
        <end position="46"/>
    </location>
</feature>
<keyword evidence="2" id="KW-0472">Membrane</keyword>
<comment type="caution">
    <text evidence="3">The sequence shown here is derived from an EMBL/GenBank/DDBJ whole genome shotgun (WGS) entry which is preliminary data.</text>
</comment>